<keyword evidence="3" id="KW-1185">Reference proteome</keyword>
<evidence type="ECO:0000313" key="3">
    <source>
        <dbReference type="Proteomes" id="UP000638313"/>
    </source>
</evidence>
<dbReference type="AlphaFoldDB" id="A0A919EB41"/>
<name>A0A919EB41_9ACTN</name>
<proteinExistence type="predicted"/>
<dbReference type="RefSeq" id="WP_190128324.1">
    <property type="nucleotide sequence ID" value="NZ_BNBD01000002.1"/>
</dbReference>
<feature type="compositionally biased region" description="Polar residues" evidence="1">
    <location>
        <begin position="1"/>
        <end position="16"/>
    </location>
</feature>
<evidence type="ECO:0000313" key="2">
    <source>
        <dbReference type="EMBL" id="GHF32163.1"/>
    </source>
</evidence>
<evidence type="ECO:0000256" key="1">
    <source>
        <dbReference type="SAM" id="MobiDB-lite"/>
    </source>
</evidence>
<reference evidence="2" key="2">
    <citation type="submission" date="2020-09" db="EMBL/GenBank/DDBJ databases">
        <authorList>
            <person name="Sun Q."/>
            <person name="Ohkuma M."/>
        </authorList>
    </citation>
    <scope>NUCLEOTIDE SEQUENCE</scope>
    <source>
        <strain evidence="2">JCM 4059</strain>
    </source>
</reference>
<gene>
    <name evidence="2" type="ORF">GCM10010218_11430</name>
</gene>
<protein>
    <submittedName>
        <fullName evidence="2">Uncharacterized protein</fullName>
    </submittedName>
</protein>
<dbReference type="EMBL" id="BNBD01000002">
    <property type="protein sequence ID" value="GHF32163.1"/>
    <property type="molecule type" value="Genomic_DNA"/>
</dbReference>
<comment type="caution">
    <text evidence="2">The sequence shown here is derived from an EMBL/GenBank/DDBJ whole genome shotgun (WGS) entry which is preliminary data.</text>
</comment>
<sequence length="82" mass="8355">MPKTVNDVTSFASPPSSADPLAGLRRDCARMAPHWAVPAGTGRDVGAGGTGGTCGTAWSLIHGISVPDRSARLLDGMSEYGD</sequence>
<organism evidence="2 3">
    <name type="scientific">Streptomyces mashuensis</name>
    <dbReference type="NCBI Taxonomy" id="33904"/>
    <lineage>
        <taxon>Bacteria</taxon>
        <taxon>Bacillati</taxon>
        <taxon>Actinomycetota</taxon>
        <taxon>Actinomycetes</taxon>
        <taxon>Kitasatosporales</taxon>
        <taxon>Streptomycetaceae</taxon>
        <taxon>Streptomyces</taxon>
    </lineage>
</organism>
<reference evidence="2" key="1">
    <citation type="journal article" date="2014" name="Int. J. Syst. Evol. Microbiol.">
        <title>Complete genome sequence of Corynebacterium casei LMG S-19264T (=DSM 44701T), isolated from a smear-ripened cheese.</title>
        <authorList>
            <consortium name="US DOE Joint Genome Institute (JGI-PGF)"/>
            <person name="Walter F."/>
            <person name="Albersmeier A."/>
            <person name="Kalinowski J."/>
            <person name="Ruckert C."/>
        </authorList>
    </citation>
    <scope>NUCLEOTIDE SEQUENCE</scope>
    <source>
        <strain evidence="2">JCM 4059</strain>
    </source>
</reference>
<feature type="region of interest" description="Disordered" evidence="1">
    <location>
        <begin position="1"/>
        <end position="22"/>
    </location>
</feature>
<accession>A0A919EB41</accession>
<dbReference type="Proteomes" id="UP000638313">
    <property type="component" value="Unassembled WGS sequence"/>
</dbReference>